<dbReference type="AlphaFoldDB" id="A0A120N058"/>
<dbReference type="GO" id="GO:0044780">
    <property type="term" value="P:bacterial-type flagellum assembly"/>
    <property type="evidence" value="ECO:0007669"/>
    <property type="project" value="InterPro"/>
</dbReference>
<dbReference type="Pfam" id="PF02561">
    <property type="entry name" value="FliS"/>
    <property type="match status" value="1"/>
</dbReference>
<dbReference type="InterPro" id="IPR003713">
    <property type="entry name" value="FliS"/>
</dbReference>
<comment type="similarity">
    <text evidence="2 6">Belongs to the FliS family.</text>
</comment>
<accession>A0A120N058</accession>
<proteinExistence type="inferred from homology"/>
<evidence type="ECO:0000313" key="8">
    <source>
        <dbReference type="Proteomes" id="UP000218890"/>
    </source>
</evidence>
<evidence type="ECO:0000313" key="7">
    <source>
        <dbReference type="EMBL" id="BAU58857.1"/>
    </source>
</evidence>
<keyword evidence="5" id="KW-0143">Chaperone</keyword>
<dbReference type="GO" id="GO:0071973">
    <property type="term" value="P:bacterial-type flagellum-dependent cell motility"/>
    <property type="evidence" value="ECO:0007669"/>
    <property type="project" value="TreeGrafter"/>
</dbReference>
<reference evidence="7" key="1">
    <citation type="submission" date="2016-02" db="EMBL/GenBank/DDBJ databases">
        <title>Halorhodospira halochloris DSM-1059 complete genome, version 2.</title>
        <authorList>
            <person name="Tsukatani Y."/>
        </authorList>
    </citation>
    <scope>NUCLEOTIDE SEQUENCE</scope>
    <source>
        <strain evidence="7">DSM 1059</strain>
    </source>
</reference>
<evidence type="ECO:0000256" key="6">
    <source>
        <dbReference type="PIRNR" id="PIRNR039090"/>
    </source>
</evidence>
<sequence>MSMHRGVNQYQQVGSYSSAAYADPYRLVQLLMDGLLDRVAQARGAMERGEVAAKGELISKSISILDGLRSGLDHETGGRIAGNLEELYSYMQRRLVEANMQNEVEYLDEVASLMREIKSAWDAIPPELRTREAAQAAAAQGQ</sequence>
<dbReference type="PANTHER" id="PTHR34773">
    <property type="entry name" value="FLAGELLAR SECRETION CHAPERONE FLIS"/>
    <property type="match status" value="1"/>
</dbReference>
<dbReference type="Gene3D" id="1.20.120.340">
    <property type="entry name" value="Flagellar protein FliS"/>
    <property type="match status" value="1"/>
</dbReference>
<dbReference type="CDD" id="cd16098">
    <property type="entry name" value="FliS"/>
    <property type="match status" value="1"/>
</dbReference>
<evidence type="ECO:0000256" key="3">
    <source>
        <dbReference type="ARBA" id="ARBA00022490"/>
    </source>
</evidence>
<evidence type="ECO:0000256" key="5">
    <source>
        <dbReference type="ARBA" id="ARBA00023186"/>
    </source>
</evidence>
<dbReference type="PANTHER" id="PTHR34773:SF1">
    <property type="entry name" value="FLAGELLAR SECRETION CHAPERONE FLIS"/>
    <property type="match status" value="1"/>
</dbReference>
<dbReference type="Proteomes" id="UP000218890">
    <property type="component" value="Chromosome"/>
</dbReference>
<dbReference type="NCBIfam" id="TIGR00208">
    <property type="entry name" value="fliS"/>
    <property type="match status" value="1"/>
</dbReference>
<comment type="subcellular location">
    <subcellularLocation>
        <location evidence="1 6">Cytoplasm</location>
        <location evidence="1 6">Cytosol</location>
    </subcellularLocation>
</comment>
<keyword evidence="7" id="KW-0966">Cell projection</keyword>
<keyword evidence="3 6" id="KW-0963">Cytoplasm</keyword>
<protein>
    <recommendedName>
        <fullName evidence="6">Flagellar secretion chaperone FliS</fullName>
    </recommendedName>
</protein>
<keyword evidence="7" id="KW-0969">Cilium</keyword>
<keyword evidence="8" id="KW-1185">Reference proteome</keyword>
<keyword evidence="7" id="KW-0282">Flagellum</keyword>
<name>A0A120N058_HALHR</name>
<dbReference type="GO" id="GO:0005829">
    <property type="term" value="C:cytosol"/>
    <property type="evidence" value="ECO:0007669"/>
    <property type="project" value="UniProtKB-SubCell"/>
</dbReference>
<evidence type="ECO:0000256" key="4">
    <source>
        <dbReference type="ARBA" id="ARBA00022795"/>
    </source>
</evidence>
<dbReference type="SUPFAM" id="SSF101116">
    <property type="entry name" value="Flagellar export chaperone FliS"/>
    <property type="match status" value="1"/>
</dbReference>
<dbReference type="InterPro" id="IPR036584">
    <property type="entry name" value="FliS_sf"/>
</dbReference>
<dbReference type="KEGG" id="hhk:HH1059_21480"/>
<dbReference type="EMBL" id="AP017372">
    <property type="protein sequence ID" value="BAU58857.1"/>
    <property type="molecule type" value="Genomic_DNA"/>
</dbReference>
<evidence type="ECO:0000256" key="2">
    <source>
        <dbReference type="ARBA" id="ARBA00008787"/>
    </source>
</evidence>
<evidence type="ECO:0000256" key="1">
    <source>
        <dbReference type="ARBA" id="ARBA00004514"/>
    </source>
</evidence>
<gene>
    <name evidence="7" type="primary">fliS</name>
    <name evidence="7" type="ORF">HH1059_21480</name>
</gene>
<keyword evidence="4 6" id="KW-1005">Bacterial flagellum biogenesis</keyword>
<dbReference type="PIRSF" id="PIRSF039090">
    <property type="entry name" value="Flis"/>
    <property type="match status" value="1"/>
</dbReference>
<organism evidence="7 8">
    <name type="scientific">Halorhodospira halochloris</name>
    <name type="common">Ectothiorhodospira halochloris</name>
    <dbReference type="NCBI Taxonomy" id="1052"/>
    <lineage>
        <taxon>Bacteria</taxon>
        <taxon>Pseudomonadati</taxon>
        <taxon>Pseudomonadota</taxon>
        <taxon>Gammaproteobacteria</taxon>
        <taxon>Chromatiales</taxon>
        <taxon>Ectothiorhodospiraceae</taxon>
        <taxon>Halorhodospira</taxon>
    </lineage>
</organism>